<dbReference type="KEGG" id="fcy:FRACYDRAFT_161071"/>
<name>A0A1E7EVL8_9STRA</name>
<comment type="catalytic activity">
    <reaction evidence="1">
        <text>Release of N-terminal proline from a peptide.</text>
        <dbReference type="EC" id="3.4.11.5"/>
    </reaction>
</comment>
<feature type="non-terminal residue" evidence="11">
    <location>
        <position position="1"/>
    </location>
</feature>
<reference evidence="11 12" key="1">
    <citation type="submission" date="2016-09" db="EMBL/GenBank/DDBJ databases">
        <title>Extensive genetic diversity and differential bi-allelic expression allows diatom success in the polar Southern Ocean.</title>
        <authorList>
            <consortium name="DOE Joint Genome Institute"/>
            <person name="Mock T."/>
            <person name="Otillar R.P."/>
            <person name="Strauss J."/>
            <person name="Dupont C."/>
            <person name="Frickenhaus S."/>
            <person name="Maumus F."/>
            <person name="Mcmullan M."/>
            <person name="Sanges R."/>
            <person name="Schmutz J."/>
            <person name="Toseland A."/>
            <person name="Valas R."/>
            <person name="Veluchamy A."/>
            <person name="Ward B.J."/>
            <person name="Allen A."/>
            <person name="Barry K."/>
            <person name="Falciatore A."/>
            <person name="Ferrante M."/>
            <person name="Fortunato A.E."/>
            <person name="Gloeckner G."/>
            <person name="Gruber A."/>
            <person name="Hipkin R."/>
            <person name="Janech M."/>
            <person name="Kroth P."/>
            <person name="Leese F."/>
            <person name="Lindquist E."/>
            <person name="Lyon B.R."/>
            <person name="Martin J."/>
            <person name="Mayer C."/>
            <person name="Parker M."/>
            <person name="Quesneville H."/>
            <person name="Raymond J."/>
            <person name="Uhlig C."/>
            <person name="Valentin K.U."/>
            <person name="Worden A.Z."/>
            <person name="Armbrust E.V."/>
            <person name="Bowler C."/>
            <person name="Green B."/>
            <person name="Moulton V."/>
            <person name="Van Oosterhout C."/>
            <person name="Grigoriev I."/>
        </authorList>
    </citation>
    <scope>NUCLEOTIDE SEQUENCE [LARGE SCALE GENOMIC DNA]</scope>
    <source>
        <strain evidence="11 12">CCMP1102</strain>
    </source>
</reference>
<dbReference type="Gene3D" id="3.40.50.1820">
    <property type="entry name" value="alpha/beta hydrolase"/>
    <property type="match status" value="1"/>
</dbReference>
<evidence type="ECO:0000256" key="7">
    <source>
        <dbReference type="ARBA" id="ARBA00022670"/>
    </source>
</evidence>
<feature type="domain" description="AB hydrolase-1" evidence="10">
    <location>
        <begin position="113"/>
        <end position="305"/>
    </location>
</feature>
<dbReference type="PANTHER" id="PTHR43722:SF1">
    <property type="entry name" value="PROLINE IMINOPEPTIDASE"/>
    <property type="match status" value="1"/>
</dbReference>
<dbReference type="GO" id="GO:0004177">
    <property type="term" value="F:aminopeptidase activity"/>
    <property type="evidence" value="ECO:0007669"/>
    <property type="project" value="UniProtKB-KW"/>
</dbReference>
<keyword evidence="6" id="KW-0963">Cytoplasm</keyword>
<dbReference type="InterPro" id="IPR005944">
    <property type="entry name" value="Pro_iminopeptidase"/>
</dbReference>
<dbReference type="AlphaFoldDB" id="A0A1E7EVL8"/>
<evidence type="ECO:0000313" key="12">
    <source>
        <dbReference type="Proteomes" id="UP000095751"/>
    </source>
</evidence>
<dbReference type="GO" id="GO:0006508">
    <property type="term" value="P:proteolysis"/>
    <property type="evidence" value="ECO:0007669"/>
    <property type="project" value="UniProtKB-KW"/>
</dbReference>
<evidence type="ECO:0000256" key="2">
    <source>
        <dbReference type="ARBA" id="ARBA00004496"/>
    </source>
</evidence>
<evidence type="ECO:0000313" key="11">
    <source>
        <dbReference type="EMBL" id="OEU09942.1"/>
    </source>
</evidence>
<comment type="subcellular location">
    <subcellularLocation>
        <location evidence="2">Cytoplasm</location>
    </subcellularLocation>
</comment>
<dbReference type="InterPro" id="IPR000073">
    <property type="entry name" value="AB_hydrolase_1"/>
</dbReference>
<comment type="similarity">
    <text evidence="3">Belongs to the peptidase S33 family.</text>
</comment>
<organism evidence="11 12">
    <name type="scientific">Fragilariopsis cylindrus CCMP1102</name>
    <dbReference type="NCBI Taxonomy" id="635003"/>
    <lineage>
        <taxon>Eukaryota</taxon>
        <taxon>Sar</taxon>
        <taxon>Stramenopiles</taxon>
        <taxon>Ochrophyta</taxon>
        <taxon>Bacillariophyta</taxon>
        <taxon>Bacillariophyceae</taxon>
        <taxon>Bacillariophycidae</taxon>
        <taxon>Bacillariales</taxon>
        <taxon>Bacillariaceae</taxon>
        <taxon>Fragilariopsis</taxon>
    </lineage>
</organism>
<evidence type="ECO:0000256" key="6">
    <source>
        <dbReference type="ARBA" id="ARBA00022490"/>
    </source>
</evidence>
<dbReference type="EC" id="3.4.11.5" evidence="4"/>
<dbReference type="PRINTS" id="PR00793">
    <property type="entry name" value="PROAMNOPTASE"/>
</dbReference>
<dbReference type="EMBL" id="KV784374">
    <property type="protein sequence ID" value="OEU09942.1"/>
    <property type="molecule type" value="Genomic_DNA"/>
</dbReference>
<dbReference type="Pfam" id="PF00561">
    <property type="entry name" value="Abhydrolase_1"/>
    <property type="match status" value="1"/>
</dbReference>
<accession>A0A1E7EVL8</accession>
<evidence type="ECO:0000256" key="8">
    <source>
        <dbReference type="ARBA" id="ARBA00022801"/>
    </source>
</evidence>
<protein>
    <recommendedName>
        <fullName evidence="4">prolyl aminopeptidase</fullName>
        <ecNumber evidence="4">3.4.11.5</ecNumber>
    </recommendedName>
    <alternativeName>
        <fullName evidence="9">Prolyl aminopeptidase</fullName>
    </alternativeName>
</protein>
<evidence type="ECO:0000256" key="3">
    <source>
        <dbReference type="ARBA" id="ARBA00010088"/>
    </source>
</evidence>
<keyword evidence="12" id="KW-1185">Reference proteome</keyword>
<sequence>IHTLHYEIYGTGSLNALFLHGGPGSGCFPNHARFFDPTKYRVVLLDQRGAGRSSPTACVINNTLSHLVDDCELLRKHLLLQDQEEDEEDVSSSISSSILSSSISSSSSSSWDVILGGSWGTTVALAYAQTYPKSMKSLILRGICTFRPSEIDWLFNKNLLHAYYDRLMAKTNDTNNMMLYDNNTSNGKTNDDVSVVDNNTIRLTAARSWMMWEMAASSSFKQNNNQSADTGNDDTRNVVLAMLTCYYSVNDIFVMGGPNCKNLLSKEPCSNLDPDLKIIGIQGGRDPICPPDTAIDLKAQLSESKRMMELRISLLSGHSMYDPAIMNEIIQATDK</sequence>
<dbReference type="Proteomes" id="UP000095751">
    <property type="component" value="Unassembled WGS sequence"/>
</dbReference>
<gene>
    <name evidence="11" type="ORF">FRACYDRAFT_161071</name>
</gene>
<dbReference type="PANTHER" id="PTHR43722">
    <property type="entry name" value="PROLINE IMINOPEPTIDASE"/>
    <property type="match status" value="1"/>
</dbReference>
<evidence type="ECO:0000256" key="5">
    <source>
        <dbReference type="ARBA" id="ARBA00022438"/>
    </source>
</evidence>
<proteinExistence type="inferred from homology"/>
<dbReference type="OrthoDB" id="202137at2759"/>
<evidence type="ECO:0000259" key="10">
    <source>
        <dbReference type="Pfam" id="PF00561"/>
    </source>
</evidence>
<feature type="non-terminal residue" evidence="11">
    <location>
        <position position="335"/>
    </location>
</feature>
<dbReference type="InParanoid" id="A0A1E7EVL8"/>
<evidence type="ECO:0000256" key="9">
    <source>
        <dbReference type="ARBA" id="ARBA00029605"/>
    </source>
</evidence>
<dbReference type="InterPro" id="IPR029058">
    <property type="entry name" value="AB_hydrolase_fold"/>
</dbReference>
<dbReference type="SUPFAM" id="SSF53474">
    <property type="entry name" value="alpha/beta-Hydrolases"/>
    <property type="match status" value="1"/>
</dbReference>
<evidence type="ECO:0000256" key="1">
    <source>
        <dbReference type="ARBA" id="ARBA00001585"/>
    </source>
</evidence>
<keyword evidence="5" id="KW-0031">Aminopeptidase</keyword>
<dbReference type="InterPro" id="IPR002410">
    <property type="entry name" value="Peptidase_S33"/>
</dbReference>
<keyword evidence="8 11" id="KW-0378">Hydrolase</keyword>
<dbReference type="GO" id="GO:0005737">
    <property type="term" value="C:cytoplasm"/>
    <property type="evidence" value="ECO:0007669"/>
    <property type="project" value="UniProtKB-SubCell"/>
</dbReference>
<evidence type="ECO:0000256" key="4">
    <source>
        <dbReference type="ARBA" id="ARBA00012568"/>
    </source>
</evidence>
<keyword evidence="7" id="KW-0645">Protease</keyword>